<evidence type="ECO:0000313" key="3">
    <source>
        <dbReference type="Proteomes" id="UP000644507"/>
    </source>
</evidence>
<organism evidence="2 3">
    <name type="scientific">Roseibacillus persicicus</name>
    <dbReference type="NCBI Taxonomy" id="454148"/>
    <lineage>
        <taxon>Bacteria</taxon>
        <taxon>Pseudomonadati</taxon>
        <taxon>Verrucomicrobiota</taxon>
        <taxon>Verrucomicrobiia</taxon>
        <taxon>Verrucomicrobiales</taxon>
        <taxon>Verrucomicrobiaceae</taxon>
        <taxon>Roseibacillus</taxon>
    </lineage>
</organism>
<feature type="transmembrane region" description="Helical" evidence="1">
    <location>
        <begin position="118"/>
        <end position="137"/>
    </location>
</feature>
<feature type="transmembrane region" description="Helical" evidence="1">
    <location>
        <begin position="74"/>
        <end position="97"/>
    </location>
</feature>
<comment type="caution">
    <text evidence="2">The sequence shown here is derived from an EMBL/GenBank/DDBJ whole genome shotgun (WGS) entry which is preliminary data.</text>
</comment>
<evidence type="ECO:0000256" key="1">
    <source>
        <dbReference type="SAM" id="Phobius"/>
    </source>
</evidence>
<dbReference type="EMBL" id="BMXI01000004">
    <property type="protein sequence ID" value="GHC47360.1"/>
    <property type="molecule type" value="Genomic_DNA"/>
</dbReference>
<dbReference type="Proteomes" id="UP000644507">
    <property type="component" value="Unassembled WGS sequence"/>
</dbReference>
<keyword evidence="1" id="KW-0472">Membrane</keyword>
<proteinExistence type="predicted"/>
<dbReference type="AlphaFoldDB" id="A0A918WHM8"/>
<keyword evidence="1" id="KW-1133">Transmembrane helix</keyword>
<accession>A0A918WHM8</accession>
<sequence length="140" mass="16053">MDTTEITHAFSVFALFGLIWTIQLVHYPMFKFVEAPHWPRFHRIHSRNITFIVFPLMLVELLTSLQLFLEDNNFSHSMSLGCAAATWLLTILIFVPLHNQIAIRPVPSKLALLAHLNWLRVVVWTLASVNLFTNLVSTAS</sequence>
<feature type="transmembrane region" description="Helical" evidence="1">
    <location>
        <begin position="48"/>
        <end position="68"/>
    </location>
</feature>
<keyword evidence="3" id="KW-1185">Reference proteome</keyword>
<evidence type="ECO:0000313" key="2">
    <source>
        <dbReference type="EMBL" id="GHC47360.1"/>
    </source>
</evidence>
<reference evidence="2" key="1">
    <citation type="journal article" date="2014" name="Int. J. Syst. Evol. Microbiol.">
        <title>Complete genome sequence of Corynebacterium casei LMG S-19264T (=DSM 44701T), isolated from a smear-ripened cheese.</title>
        <authorList>
            <consortium name="US DOE Joint Genome Institute (JGI-PGF)"/>
            <person name="Walter F."/>
            <person name="Albersmeier A."/>
            <person name="Kalinowski J."/>
            <person name="Ruckert C."/>
        </authorList>
    </citation>
    <scope>NUCLEOTIDE SEQUENCE</scope>
    <source>
        <strain evidence="2">KCTC 12988</strain>
    </source>
</reference>
<keyword evidence="1" id="KW-0812">Transmembrane</keyword>
<gene>
    <name evidence="2" type="ORF">GCM10007100_11320</name>
</gene>
<name>A0A918WHM8_9BACT</name>
<reference evidence="2" key="2">
    <citation type="submission" date="2020-09" db="EMBL/GenBank/DDBJ databases">
        <authorList>
            <person name="Sun Q."/>
            <person name="Kim S."/>
        </authorList>
    </citation>
    <scope>NUCLEOTIDE SEQUENCE</scope>
    <source>
        <strain evidence="2">KCTC 12988</strain>
    </source>
</reference>
<feature type="transmembrane region" description="Helical" evidence="1">
    <location>
        <begin position="6"/>
        <end position="27"/>
    </location>
</feature>
<protein>
    <submittedName>
        <fullName evidence="2">Uncharacterized protein</fullName>
    </submittedName>
</protein>
<dbReference type="RefSeq" id="WP_189568174.1">
    <property type="nucleotide sequence ID" value="NZ_BMXI01000004.1"/>
</dbReference>